<dbReference type="AlphaFoldDB" id="X1M899"/>
<dbReference type="InterPro" id="IPR036225">
    <property type="entry name" value="SRP/SRP_N"/>
</dbReference>
<dbReference type="GO" id="GO:0005525">
    <property type="term" value="F:GTP binding"/>
    <property type="evidence" value="ECO:0007669"/>
    <property type="project" value="InterPro"/>
</dbReference>
<organism evidence="2">
    <name type="scientific">marine sediment metagenome</name>
    <dbReference type="NCBI Taxonomy" id="412755"/>
    <lineage>
        <taxon>unclassified sequences</taxon>
        <taxon>metagenomes</taxon>
        <taxon>ecological metagenomes</taxon>
    </lineage>
</organism>
<dbReference type="GO" id="GO:0006614">
    <property type="term" value="P:SRP-dependent cotranslational protein targeting to membrane"/>
    <property type="evidence" value="ECO:0007669"/>
    <property type="project" value="InterPro"/>
</dbReference>
<sequence>MFEILSEKLGKVFRGLSSRGRLGEKDIDDALRQVRLALLEA</sequence>
<protein>
    <recommendedName>
        <fullName evidence="1">Signal recognition particle SRP54 helical bundle domain-containing protein</fullName>
    </recommendedName>
</protein>
<comment type="caution">
    <text evidence="2">The sequence shown here is derived from an EMBL/GenBank/DDBJ whole genome shotgun (WGS) entry which is preliminary data.</text>
</comment>
<feature type="domain" description="Signal recognition particle SRP54 helical bundle" evidence="1">
    <location>
        <begin position="5"/>
        <end position="41"/>
    </location>
</feature>
<name>X1M899_9ZZZZ</name>
<dbReference type="SUPFAM" id="SSF47364">
    <property type="entry name" value="Domain of the SRP/SRP receptor G-proteins"/>
    <property type="match status" value="1"/>
</dbReference>
<gene>
    <name evidence="2" type="ORF">S06H3_24753</name>
</gene>
<evidence type="ECO:0000313" key="2">
    <source>
        <dbReference type="EMBL" id="GAI27498.1"/>
    </source>
</evidence>
<dbReference type="Gene3D" id="1.20.120.140">
    <property type="entry name" value="Signal recognition particle SRP54, nucleotide-binding domain"/>
    <property type="match status" value="1"/>
</dbReference>
<feature type="non-terminal residue" evidence="2">
    <location>
        <position position="41"/>
    </location>
</feature>
<dbReference type="InterPro" id="IPR013822">
    <property type="entry name" value="Signal_recog_particl_SRP54_hlx"/>
</dbReference>
<dbReference type="Pfam" id="PF02881">
    <property type="entry name" value="SRP54_N"/>
    <property type="match status" value="1"/>
</dbReference>
<reference evidence="2" key="1">
    <citation type="journal article" date="2014" name="Front. Microbiol.">
        <title>High frequency of phylogenetically diverse reductive dehalogenase-homologous genes in deep subseafloor sedimentary metagenomes.</title>
        <authorList>
            <person name="Kawai M."/>
            <person name="Futagami T."/>
            <person name="Toyoda A."/>
            <person name="Takaki Y."/>
            <person name="Nishi S."/>
            <person name="Hori S."/>
            <person name="Arai W."/>
            <person name="Tsubouchi T."/>
            <person name="Morono Y."/>
            <person name="Uchiyama I."/>
            <person name="Ito T."/>
            <person name="Fujiyama A."/>
            <person name="Inagaki F."/>
            <person name="Takami H."/>
        </authorList>
    </citation>
    <scope>NUCLEOTIDE SEQUENCE</scope>
    <source>
        <strain evidence="2">Expedition CK06-06</strain>
    </source>
</reference>
<dbReference type="EMBL" id="BARV01013917">
    <property type="protein sequence ID" value="GAI27498.1"/>
    <property type="molecule type" value="Genomic_DNA"/>
</dbReference>
<dbReference type="InterPro" id="IPR042101">
    <property type="entry name" value="SRP54_N_sf"/>
</dbReference>
<proteinExistence type="predicted"/>
<accession>X1M899</accession>
<evidence type="ECO:0000259" key="1">
    <source>
        <dbReference type="Pfam" id="PF02881"/>
    </source>
</evidence>